<evidence type="ECO:0000256" key="5">
    <source>
        <dbReference type="ARBA" id="ARBA00013254"/>
    </source>
</evidence>
<evidence type="ECO:0000256" key="20">
    <source>
        <dbReference type="ARBA" id="ARBA00050565"/>
    </source>
</evidence>
<protein>
    <recommendedName>
        <fullName evidence="24">Monoacylglycerol lipase ABHD2</fullName>
        <ecNumber evidence="5">3.1.1.23</ecNumber>
        <ecNumber evidence="23">3.1.1.6</ecNumber>
        <ecNumber evidence="4">3.1.1.79</ecNumber>
    </recommendedName>
    <alternativeName>
        <fullName evidence="26">2-arachidonoylglycerol hydrolase</fullName>
    </alternativeName>
    <alternativeName>
        <fullName evidence="25">Acetylesterase</fullName>
    </alternativeName>
    <alternativeName>
        <fullName evidence="16">Triacylglycerol lipase</fullName>
    </alternativeName>
</protein>
<keyword evidence="10" id="KW-0442">Lipid degradation</keyword>
<evidence type="ECO:0000256" key="25">
    <source>
        <dbReference type="ARBA" id="ARBA00075295"/>
    </source>
</evidence>
<evidence type="ECO:0000256" key="14">
    <source>
        <dbReference type="ARBA" id="ARBA00023136"/>
    </source>
</evidence>
<dbReference type="AlphaFoldDB" id="A0A8C1GAS1"/>
<dbReference type="EC" id="3.1.1.23" evidence="5"/>
<evidence type="ECO:0000259" key="27">
    <source>
        <dbReference type="Pfam" id="PF00561"/>
    </source>
</evidence>
<reference evidence="28" key="1">
    <citation type="submission" date="2025-08" db="UniProtKB">
        <authorList>
            <consortium name="Ensembl"/>
        </authorList>
    </citation>
    <scope>IDENTIFICATION</scope>
</reference>
<keyword evidence="6" id="KW-1003">Cell membrane</keyword>
<keyword evidence="11" id="KW-0735">Signal-anchor</keyword>
<evidence type="ECO:0000256" key="10">
    <source>
        <dbReference type="ARBA" id="ARBA00022963"/>
    </source>
</evidence>
<comment type="catalytic activity">
    <reaction evidence="18">
        <text>2-(5Z,8Z,11Z,14Z-eicosatetraenoyl)-glycerol + H2O = glycerol + (5Z,8Z,11Z,14Z)-eicosatetraenoate + H(+)</text>
        <dbReference type="Rhea" id="RHEA:26132"/>
        <dbReference type="ChEBI" id="CHEBI:15377"/>
        <dbReference type="ChEBI" id="CHEBI:15378"/>
        <dbReference type="ChEBI" id="CHEBI:17754"/>
        <dbReference type="ChEBI" id="CHEBI:32395"/>
        <dbReference type="ChEBI" id="CHEBI:52392"/>
    </reaction>
    <physiologicalReaction direction="left-to-right" evidence="18">
        <dbReference type="Rhea" id="RHEA:26133"/>
    </physiologicalReaction>
</comment>
<dbReference type="GO" id="GO:0051793">
    <property type="term" value="P:medium-chain fatty acid catabolic process"/>
    <property type="evidence" value="ECO:0007669"/>
    <property type="project" value="TreeGrafter"/>
</dbReference>
<dbReference type="Pfam" id="PF00561">
    <property type="entry name" value="Abhydrolase_1"/>
    <property type="match status" value="1"/>
</dbReference>
<dbReference type="EC" id="3.1.1.6" evidence="23"/>
<dbReference type="InterPro" id="IPR000073">
    <property type="entry name" value="AB_hydrolase_1"/>
</dbReference>
<sequence>MSTHDSEVYTVAPEMPAMFDGMKLAAVATVLYVIVRCLNLKSPTAPPDLTYQDTTLNHFLLKSCPILTKEYIPPLLWGKSGHLQTALYGKLGRVSSPHPFGLRKYLPMQDGATATFDLFEPLADHQSGEDVTMVICPGIGNHSEKHYIRTFVDYSQKQGYRCAVLNHLGALPNIELTSPRMFTYGCTWEFAAMVGFIKKTYPQSKLIVVGFSLGGNIVCKFLGENRTNQERVLCCVSVCQGYSALRAQETFLQWDQCRRFYNFLMADNMKKIILSHRGALFGGGSTKMVDADLSRLYTATSLMQIDDNIMRKFHGHNSLKEYYEKESCVHYIHNINVPLLLVNSGDDPLVHNSLLTIPRTLAASNKEDQKEAILKELVEIWRKGGGWSPHRVQPPGERQKDQQIHSIVRSIMGGLKSLGVLPRKSKSLPSLSKAFNRNRLSGFLYNISMYLQEMSAGLDDRQQPFGDDQFWENLLYSLLQTGREVSLGLWDGKSPPRPTFRLQDLFLSLRGSPHWDGLLGLVQSILTLTERQPQKPILTFISQNWKTISTLLETVLQALVSGTYGQAVTGLQGFICVLKGRNDCGFNLSWLEQLISFMETRNWKPVVSLHPVSVENSQRDAALSSGRFKPFLVPPEVLREEQLLLNQSGTDSESLASMQALLLQALSRSSAGERPVQFAERNPALLQGLDNLRHGFLHNVGRSVYGNLRRKVSHMTKALLDDISSMVGEPQYSHHGRCSVGK</sequence>
<comment type="subcellular location">
    <subcellularLocation>
        <location evidence="2">Cell membrane</location>
        <topology evidence="2">Single-pass type II membrane protein</topology>
    </subcellularLocation>
</comment>
<evidence type="ECO:0000256" key="9">
    <source>
        <dbReference type="ARBA" id="ARBA00022801"/>
    </source>
</evidence>
<evidence type="ECO:0000256" key="6">
    <source>
        <dbReference type="ARBA" id="ARBA00022475"/>
    </source>
</evidence>
<dbReference type="GO" id="GO:0046464">
    <property type="term" value="P:acylglycerol catabolic process"/>
    <property type="evidence" value="ECO:0007669"/>
    <property type="project" value="TreeGrafter"/>
</dbReference>
<evidence type="ECO:0000256" key="19">
    <source>
        <dbReference type="ARBA" id="ARBA00050185"/>
    </source>
</evidence>
<comment type="catalytic activity">
    <reaction evidence="19">
        <text>hexadecanoate ester + H2O = an aliphatic alcohol + hexadecanoate + H(+)</text>
        <dbReference type="Rhea" id="RHEA:47392"/>
        <dbReference type="ChEBI" id="CHEBI:2571"/>
        <dbReference type="ChEBI" id="CHEBI:7896"/>
        <dbReference type="ChEBI" id="CHEBI:15377"/>
        <dbReference type="ChEBI" id="CHEBI:15378"/>
        <dbReference type="ChEBI" id="CHEBI:25835"/>
    </reaction>
    <physiologicalReaction direction="left-to-right" evidence="19">
        <dbReference type="Rhea" id="RHEA:47393"/>
    </physiologicalReaction>
</comment>
<evidence type="ECO:0000256" key="24">
    <source>
        <dbReference type="ARBA" id="ARBA00071478"/>
    </source>
</evidence>
<evidence type="ECO:0000256" key="4">
    <source>
        <dbReference type="ARBA" id="ARBA00013088"/>
    </source>
</evidence>
<proteinExistence type="inferred from homology"/>
<dbReference type="SUPFAM" id="SSF53474">
    <property type="entry name" value="alpha/beta-Hydrolases"/>
    <property type="match status" value="1"/>
</dbReference>
<dbReference type="Ensembl" id="ENSCCRT00010006981.1">
    <property type="protein sequence ID" value="ENSCCRP00010006469.1"/>
    <property type="gene ID" value="ENSCCRG00010002548.1"/>
</dbReference>
<comment type="catalytic activity">
    <reaction evidence="20">
        <text>a triacylglycerol + H2O = a diacylglycerol + a fatty acid + H(+)</text>
        <dbReference type="Rhea" id="RHEA:12044"/>
        <dbReference type="ChEBI" id="CHEBI:15377"/>
        <dbReference type="ChEBI" id="CHEBI:15378"/>
        <dbReference type="ChEBI" id="CHEBI:17855"/>
        <dbReference type="ChEBI" id="CHEBI:18035"/>
        <dbReference type="ChEBI" id="CHEBI:28868"/>
        <dbReference type="EC" id="3.1.1.79"/>
    </reaction>
    <physiologicalReaction direction="left-to-right" evidence="20">
        <dbReference type="Rhea" id="RHEA:12045"/>
    </physiologicalReaction>
</comment>
<keyword evidence="29" id="KW-1185">Reference proteome</keyword>
<dbReference type="GO" id="GO:0008126">
    <property type="term" value="F:acetylesterase activity"/>
    <property type="evidence" value="ECO:0007669"/>
    <property type="project" value="UniProtKB-EC"/>
</dbReference>
<name>A0A8C1GAS1_CYPCA</name>
<evidence type="ECO:0000256" key="2">
    <source>
        <dbReference type="ARBA" id="ARBA00004401"/>
    </source>
</evidence>
<dbReference type="PANTHER" id="PTHR10794:SF80">
    <property type="entry name" value="MONOACYLGLYCEROL LIPASE ABHD2"/>
    <property type="match status" value="1"/>
</dbReference>
<comment type="catalytic activity">
    <reaction evidence="1">
        <text>Hydrolyzes glycerol monoesters of long-chain fatty acids.</text>
        <dbReference type="EC" id="3.1.1.23"/>
    </reaction>
</comment>
<evidence type="ECO:0000313" key="28">
    <source>
        <dbReference type="Ensembl" id="ENSCCRP00010006469.1"/>
    </source>
</evidence>
<evidence type="ECO:0000256" key="12">
    <source>
        <dbReference type="ARBA" id="ARBA00022989"/>
    </source>
</evidence>
<comment type="catalytic activity">
    <reaction evidence="21">
        <text>an acetyl ester + H2O = an aliphatic alcohol + acetate + H(+)</text>
        <dbReference type="Rhea" id="RHEA:12957"/>
        <dbReference type="ChEBI" id="CHEBI:2571"/>
        <dbReference type="ChEBI" id="CHEBI:15377"/>
        <dbReference type="ChEBI" id="CHEBI:15378"/>
        <dbReference type="ChEBI" id="CHEBI:30089"/>
        <dbReference type="ChEBI" id="CHEBI:47622"/>
        <dbReference type="EC" id="3.1.1.6"/>
    </reaction>
    <physiologicalReaction direction="left-to-right" evidence="21">
        <dbReference type="Rhea" id="RHEA:12958"/>
    </physiologicalReaction>
</comment>
<dbReference type="GO" id="GO:0047372">
    <property type="term" value="F:monoacylglycerol lipase activity"/>
    <property type="evidence" value="ECO:0007669"/>
    <property type="project" value="UniProtKB-EC"/>
</dbReference>
<evidence type="ECO:0000256" key="22">
    <source>
        <dbReference type="ARBA" id="ARBA00060066"/>
    </source>
</evidence>
<keyword evidence="8" id="KW-0812">Transmembrane</keyword>
<dbReference type="GO" id="GO:0097524">
    <property type="term" value="C:sperm plasma membrane"/>
    <property type="evidence" value="ECO:0007669"/>
    <property type="project" value="TreeGrafter"/>
</dbReference>
<dbReference type="PANTHER" id="PTHR10794">
    <property type="entry name" value="ABHYDROLASE DOMAIN-CONTAINING PROTEIN"/>
    <property type="match status" value="1"/>
</dbReference>
<evidence type="ECO:0000256" key="23">
    <source>
        <dbReference type="ARBA" id="ARBA00067090"/>
    </source>
</evidence>
<keyword evidence="15" id="KW-0325">Glycoprotein</keyword>
<comment type="catalytic activity">
    <reaction evidence="17">
        <text>a butanoate ester + H2O = an aliphatic alcohol + butanoate + H(+)</text>
        <dbReference type="Rhea" id="RHEA:47348"/>
        <dbReference type="ChEBI" id="CHEBI:2571"/>
        <dbReference type="ChEBI" id="CHEBI:15377"/>
        <dbReference type="ChEBI" id="CHEBI:15378"/>
        <dbReference type="ChEBI" id="CHEBI:17968"/>
        <dbReference type="ChEBI" id="CHEBI:50477"/>
    </reaction>
    <physiologicalReaction direction="left-to-right" evidence="17">
        <dbReference type="Rhea" id="RHEA:47349"/>
    </physiologicalReaction>
</comment>
<evidence type="ECO:0000256" key="15">
    <source>
        <dbReference type="ARBA" id="ARBA00023180"/>
    </source>
</evidence>
<evidence type="ECO:0000256" key="8">
    <source>
        <dbReference type="ARBA" id="ARBA00022692"/>
    </source>
</evidence>
<dbReference type="InterPro" id="IPR050960">
    <property type="entry name" value="AB_hydrolase_4_sf"/>
</dbReference>
<evidence type="ECO:0000256" key="13">
    <source>
        <dbReference type="ARBA" id="ARBA00023098"/>
    </source>
</evidence>
<feature type="domain" description="AB hydrolase-1" evidence="27">
    <location>
        <begin position="132"/>
        <end position="357"/>
    </location>
</feature>
<evidence type="ECO:0000256" key="1">
    <source>
        <dbReference type="ARBA" id="ARBA00001613"/>
    </source>
</evidence>
<evidence type="ECO:0000256" key="26">
    <source>
        <dbReference type="ARBA" id="ARBA00076966"/>
    </source>
</evidence>
<organism evidence="28 29">
    <name type="scientific">Cyprinus carpio</name>
    <name type="common">Common carp</name>
    <dbReference type="NCBI Taxonomy" id="7962"/>
    <lineage>
        <taxon>Eukaryota</taxon>
        <taxon>Metazoa</taxon>
        <taxon>Chordata</taxon>
        <taxon>Craniata</taxon>
        <taxon>Vertebrata</taxon>
        <taxon>Euteleostomi</taxon>
        <taxon>Actinopterygii</taxon>
        <taxon>Neopterygii</taxon>
        <taxon>Teleostei</taxon>
        <taxon>Ostariophysi</taxon>
        <taxon>Cypriniformes</taxon>
        <taxon>Cyprinidae</taxon>
        <taxon>Cyprininae</taxon>
        <taxon>Cyprinus</taxon>
    </lineage>
</organism>
<comment type="function">
    <text evidence="22">Progesterone-dependent acylglycerol lipase that catalyzes hydrolysis of endocannabinoid arachidonoylglycerol (AG) from cell membrane. Acts as a progesterone receptor: progesterone-binding activates the acylglycerol lipase activity, mediating degradation of 1-arachidonoylglycerol (1AG) and 2-arachidonoylglycerol (2AG) to glycerol and arachidonic acid (AA). Also displays an ester hydrolase activity against acetyl ester, butanoate ester and hexadecanoate ester. Plays a key role in sperm capacitation in response to progesterone by mediating degradation of 2AG, an inhibitor of the sperm calcium channel CatSper, leading to calcium influx via CatSper and sperm activation. May also play a role in smooth muscle cells migration.</text>
</comment>
<evidence type="ECO:0000256" key="18">
    <source>
        <dbReference type="ARBA" id="ARBA00047476"/>
    </source>
</evidence>
<dbReference type="GO" id="GO:0051792">
    <property type="term" value="P:medium-chain fatty acid biosynthetic process"/>
    <property type="evidence" value="ECO:0007669"/>
    <property type="project" value="TreeGrafter"/>
</dbReference>
<keyword evidence="9" id="KW-0378">Hydrolase</keyword>
<evidence type="ECO:0000256" key="17">
    <source>
        <dbReference type="ARBA" id="ARBA00033629"/>
    </source>
</evidence>
<keyword evidence="7" id="KW-0719">Serine esterase</keyword>
<dbReference type="InterPro" id="IPR029058">
    <property type="entry name" value="AB_hydrolase_fold"/>
</dbReference>
<evidence type="ECO:0000256" key="7">
    <source>
        <dbReference type="ARBA" id="ARBA00022487"/>
    </source>
</evidence>
<reference evidence="28" key="2">
    <citation type="submission" date="2025-09" db="UniProtKB">
        <authorList>
            <consortium name="Ensembl"/>
        </authorList>
    </citation>
    <scope>IDENTIFICATION</scope>
</reference>
<dbReference type="GO" id="GO:0043401">
    <property type="term" value="P:steroid hormone receptor signaling pathway"/>
    <property type="evidence" value="ECO:0007669"/>
    <property type="project" value="TreeGrafter"/>
</dbReference>
<dbReference type="Gene3D" id="3.40.50.1820">
    <property type="entry name" value="alpha/beta hydrolase"/>
    <property type="match status" value="1"/>
</dbReference>
<dbReference type="GO" id="GO:0048240">
    <property type="term" value="P:sperm capacitation"/>
    <property type="evidence" value="ECO:0007669"/>
    <property type="project" value="TreeGrafter"/>
</dbReference>
<accession>A0A8C1GAS1</accession>
<keyword evidence="13" id="KW-0443">Lipid metabolism</keyword>
<dbReference type="GO" id="GO:0036126">
    <property type="term" value="C:sperm flagellum"/>
    <property type="evidence" value="ECO:0007669"/>
    <property type="project" value="TreeGrafter"/>
</dbReference>
<comment type="similarity">
    <text evidence="3">Belongs to the AB hydrolase superfamily. AB hydrolase 4 family.</text>
</comment>
<evidence type="ECO:0000313" key="29">
    <source>
        <dbReference type="Proteomes" id="UP000694427"/>
    </source>
</evidence>
<evidence type="ECO:0000256" key="16">
    <source>
        <dbReference type="ARBA" id="ARBA00031485"/>
    </source>
</evidence>
<keyword evidence="14" id="KW-0472">Membrane</keyword>
<dbReference type="Proteomes" id="UP000694427">
    <property type="component" value="Unplaced"/>
</dbReference>
<evidence type="ECO:0000256" key="11">
    <source>
        <dbReference type="ARBA" id="ARBA00022968"/>
    </source>
</evidence>
<dbReference type="EC" id="3.1.1.79" evidence="4"/>
<evidence type="ECO:0000256" key="21">
    <source>
        <dbReference type="ARBA" id="ARBA00051791"/>
    </source>
</evidence>
<dbReference type="FunFam" id="3.40.50.1820:FF:000053">
    <property type="entry name" value="Abhydrolase domain containing 2"/>
    <property type="match status" value="1"/>
</dbReference>
<keyword evidence="12" id="KW-1133">Transmembrane helix</keyword>
<evidence type="ECO:0000256" key="3">
    <source>
        <dbReference type="ARBA" id="ARBA00010884"/>
    </source>
</evidence>